<proteinExistence type="predicted"/>
<dbReference type="SMART" id="SM00744">
    <property type="entry name" value="RINGv"/>
    <property type="match status" value="1"/>
</dbReference>
<dbReference type="InterPro" id="IPR051834">
    <property type="entry name" value="RING_finger_E3_ligase"/>
</dbReference>
<keyword evidence="1" id="KW-0479">Metal-binding</keyword>
<gene>
    <name evidence="7" type="ORF">ACEWY4_009004</name>
</gene>
<name>A0ABD1K572_9TELE</name>
<keyword evidence="2 4" id="KW-0863">Zinc-finger</keyword>
<dbReference type="Proteomes" id="UP001591681">
    <property type="component" value="Unassembled WGS sequence"/>
</dbReference>
<dbReference type="Pfam" id="PF13639">
    <property type="entry name" value="zf-RING_2"/>
    <property type="match status" value="1"/>
</dbReference>
<evidence type="ECO:0000256" key="5">
    <source>
        <dbReference type="SAM" id="MobiDB-lite"/>
    </source>
</evidence>
<dbReference type="AlphaFoldDB" id="A0ABD1K572"/>
<dbReference type="PANTHER" id="PTHR45931">
    <property type="entry name" value="SI:CH211-59O9.10"/>
    <property type="match status" value="1"/>
</dbReference>
<organism evidence="7 8">
    <name type="scientific">Coilia grayii</name>
    <name type="common">Gray's grenadier anchovy</name>
    <dbReference type="NCBI Taxonomy" id="363190"/>
    <lineage>
        <taxon>Eukaryota</taxon>
        <taxon>Metazoa</taxon>
        <taxon>Chordata</taxon>
        <taxon>Craniata</taxon>
        <taxon>Vertebrata</taxon>
        <taxon>Euteleostomi</taxon>
        <taxon>Actinopterygii</taxon>
        <taxon>Neopterygii</taxon>
        <taxon>Teleostei</taxon>
        <taxon>Clupei</taxon>
        <taxon>Clupeiformes</taxon>
        <taxon>Clupeoidei</taxon>
        <taxon>Engraulidae</taxon>
        <taxon>Coilinae</taxon>
        <taxon>Coilia</taxon>
    </lineage>
</organism>
<dbReference type="SMART" id="SM00184">
    <property type="entry name" value="RING"/>
    <property type="match status" value="1"/>
</dbReference>
<dbReference type="EMBL" id="JBHFQA010000008">
    <property type="protein sequence ID" value="KAL2094285.1"/>
    <property type="molecule type" value="Genomic_DNA"/>
</dbReference>
<dbReference type="InterPro" id="IPR013083">
    <property type="entry name" value="Znf_RING/FYVE/PHD"/>
</dbReference>
<evidence type="ECO:0000256" key="2">
    <source>
        <dbReference type="ARBA" id="ARBA00022771"/>
    </source>
</evidence>
<keyword evidence="8" id="KW-1185">Reference proteome</keyword>
<keyword evidence="3" id="KW-0862">Zinc</keyword>
<comment type="caution">
    <text evidence="7">The sequence shown here is derived from an EMBL/GenBank/DDBJ whole genome shotgun (WGS) entry which is preliminary data.</text>
</comment>
<dbReference type="SUPFAM" id="SSF57850">
    <property type="entry name" value="RING/U-box"/>
    <property type="match status" value="1"/>
</dbReference>
<dbReference type="Gene3D" id="3.30.40.10">
    <property type="entry name" value="Zinc/RING finger domain, C3HC4 (zinc finger)"/>
    <property type="match status" value="1"/>
</dbReference>
<dbReference type="GO" id="GO:0008270">
    <property type="term" value="F:zinc ion binding"/>
    <property type="evidence" value="ECO:0007669"/>
    <property type="project" value="UniProtKB-KW"/>
</dbReference>
<evidence type="ECO:0000256" key="1">
    <source>
        <dbReference type="ARBA" id="ARBA00022723"/>
    </source>
</evidence>
<feature type="compositionally biased region" description="Basic residues" evidence="5">
    <location>
        <begin position="1"/>
        <end position="14"/>
    </location>
</feature>
<reference evidence="7 8" key="1">
    <citation type="submission" date="2024-09" db="EMBL/GenBank/DDBJ databases">
        <title>A chromosome-level genome assembly of Gray's grenadier anchovy, Coilia grayii.</title>
        <authorList>
            <person name="Fu Z."/>
        </authorList>
    </citation>
    <scope>NUCLEOTIDE SEQUENCE [LARGE SCALE GENOMIC DNA]</scope>
    <source>
        <strain evidence="7">G4</strain>
        <tissue evidence="7">Muscle</tissue>
    </source>
</reference>
<protein>
    <recommendedName>
        <fullName evidence="6">RING-type domain-containing protein</fullName>
    </recommendedName>
</protein>
<feature type="domain" description="RING-type" evidence="6">
    <location>
        <begin position="206"/>
        <end position="247"/>
    </location>
</feature>
<evidence type="ECO:0000313" key="7">
    <source>
        <dbReference type="EMBL" id="KAL2094285.1"/>
    </source>
</evidence>
<sequence length="252" mass="28435">MPNHGRKRKRRCSRTSRPAQPDGSYGLPTALSPNRDSPLPGPSCSSEQQLRNDVLLSDDEDSGTFKRFRRGTEPPHDVNSSPIPGTSHDLLNPTEVLRVRSPSVPRAEIPDTTINDADDVIFVGVIRPPQAPFINSDEHDQEFEQEGVTFVSEIHPVQPEPQFLLALQMEDGVLFIINRAANITEDLPTVIFDPQNPNNDRDHRDCRICLADYEEGEELMVLPCRHTFHSSCARHWLQENPTCPLCRMGLWD</sequence>
<dbReference type="PANTHER" id="PTHR45931:SF3">
    <property type="entry name" value="RING ZINC FINGER-CONTAINING PROTEIN"/>
    <property type="match status" value="1"/>
</dbReference>
<dbReference type="PROSITE" id="PS50089">
    <property type="entry name" value="ZF_RING_2"/>
    <property type="match status" value="1"/>
</dbReference>
<evidence type="ECO:0000256" key="4">
    <source>
        <dbReference type="PROSITE-ProRule" id="PRU00175"/>
    </source>
</evidence>
<evidence type="ECO:0000256" key="3">
    <source>
        <dbReference type="ARBA" id="ARBA00022833"/>
    </source>
</evidence>
<evidence type="ECO:0000259" key="6">
    <source>
        <dbReference type="PROSITE" id="PS50089"/>
    </source>
</evidence>
<accession>A0ABD1K572</accession>
<evidence type="ECO:0000313" key="8">
    <source>
        <dbReference type="Proteomes" id="UP001591681"/>
    </source>
</evidence>
<dbReference type="InterPro" id="IPR011016">
    <property type="entry name" value="Znf_RING-CH"/>
</dbReference>
<dbReference type="InterPro" id="IPR001841">
    <property type="entry name" value="Znf_RING"/>
</dbReference>
<feature type="region of interest" description="Disordered" evidence="5">
    <location>
        <begin position="1"/>
        <end position="90"/>
    </location>
</feature>